<evidence type="ECO:0000313" key="2">
    <source>
        <dbReference type="EMBL" id="CAK1599058.1"/>
    </source>
</evidence>
<keyword evidence="3" id="KW-1185">Reference proteome</keyword>
<proteinExistence type="predicted"/>
<comment type="caution">
    <text evidence="2">The sequence shown here is derived from an EMBL/GenBank/DDBJ whole genome shotgun (WGS) entry which is preliminary data.</text>
</comment>
<name>A0AAV1LVF5_9NEOP</name>
<evidence type="ECO:0000256" key="1">
    <source>
        <dbReference type="SAM" id="MobiDB-lite"/>
    </source>
</evidence>
<organism evidence="2 3">
    <name type="scientific">Parnassius mnemosyne</name>
    <name type="common">clouded apollo</name>
    <dbReference type="NCBI Taxonomy" id="213953"/>
    <lineage>
        <taxon>Eukaryota</taxon>
        <taxon>Metazoa</taxon>
        <taxon>Ecdysozoa</taxon>
        <taxon>Arthropoda</taxon>
        <taxon>Hexapoda</taxon>
        <taxon>Insecta</taxon>
        <taxon>Pterygota</taxon>
        <taxon>Neoptera</taxon>
        <taxon>Endopterygota</taxon>
        <taxon>Lepidoptera</taxon>
        <taxon>Glossata</taxon>
        <taxon>Ditrysia</taxon>
        <taxon>Papilionoidea</taxon>
        <taxon>Papilionidae</taxon>
        <taxon>Parnassiinae</taxon>
        <taxon>Parnassini</taxon>
        <taxon>Parnassius</taxon>
        <taxon>Driopa</taxon>
    </lineage>
</organism>
<gene>
    <name evidence="2" type="ORF">PARMNEM_LOCUS17974</name>
</gene>
<dbReference type="EMBL" id="CAVLGL010000104">
    <property type="protein sequence ID" value="CAK1599058.1"/>
    <property type="molecule type" value="Genomic_DNA"/>
</dbReference>
<accession>A0AAV1LVF5</accession>
<feature type="region of interest" description="Disordered" evidence="1">
    <location>
        <begin position="78"/>
        <end position="110"/>
    </location>
</feature>
<evidence type="ECO:0000313" key="3">
    <source>
        <dbReference type="Proteomes" id="UP001314205"/>
    </source>
</evidence>
<reference evidence="2 3" key="1">
    <citation type="submission" date="2023-11" db="EMBL/GenBank/DDBJ databases">
        <authorList>
            <person name="Hedman E."/>
            <person name="Englund M."/>
            <person name="Stromberg M."/>
            <person name="Nyberg Akerstrom W."/>
            <person name="Nylinder S."/>
            <person name="Jareborg N."/>
            <person name="Kallberg Y."/>
            <person name="Kronander E."/>
        </authorList>
    </citation>
    <scope>NUCLEOTIDE SEQUENCE [LARGE SCALE GENOMIC DNA]</scope>
</reference>
<feature type="compositionally biased region" description="Polar residues" evidence="1">
    <location>
        <begin position="99"/>
        <end position="110"/>
    </location>
</feature>
<dbReference type="AlphaFoldDB" id="A0AAV1LVF5"/>
<dbReference type="Proteomes" id="UP001314205">
    <property type="component" value="Unassembled WGS sequence"/>
</dbReference>
<sequence>MFLPGVESSAASAFSPLTPLATRKELQNKGTVDNFSPLPSMSPNTLKMLETLCRDFSTVEHEYIDMLKRGHRNCVIYNDPKQDRDYDDDTDSDYVPNSGEETNVSHSSVKQNKWKSFQVLESDSSDDETIQRGLISSHIAMVHDNQTRTDRTTQMLHN</sequence>
<protein>
    <submittedName>
        <fullName evidence="2">Uncharacterized protein</fullName>
    </submittedName>
</protein>